<reference evidence="1 2" key="1">
    <citation type="submission" date="2018-06" db="EMBL/GenBank/DDBJ databases">
        <title>Mucibacter soli gen. nov., sp. nov., a new member of the family Chitinophagaceae producing mucin.</title>
        <authorList>
            <person name="Kim M.-K."/>
            <person name="Park S."/>
            <person name="Kim T.-S."/>
            <person name="Joung Y."/>
            <person name="Han J.-H."/>
            <person name="Kim S.B."/>
        </authorList>
    </citation>
    <scope>NUCLEOTIDE SEQUENCE [LARGE SCALE GENOMIC DNA]</scope>
    <source>
        <strain evidence="1 2">R1-15</strain>
    </source>
</reference>
<dbReference type="Proteomes" id="UP000248745">
    <property type="component" value="Unassembled WGS sequence"/>
</dbReference>
<accession>A0A2W2AQH5</accession>
<evidence type="ECO:0000313" key="1">
    <source>
        <dbReference type="EMBL" id="PZF74670.1"/>
    </source>
</evidence>
<evidence type="ECO:0000313" key="2">
    <source>
        <dbReference type="Proteomes" id="UP000248745"/>
    </source>
</evidence>
<comment type="caution">
    <text evidence="1">The sequence shown here is derived from an EMBL/GenBank/DDBJ whole genome shotgun (WGS) entry which is preliminary data.</text>
</comment>
<dbReference type="OrthoDB" id="5513217at2"/>
<proteinExistence type="predicted"/>
<keyword evidence="2" id="KW-1185">Reference proteome</keyword>
<dbReference type="GO" id="GO:0046872">
    <property type="term" value="F:metal ion binding"/>
    <property type="evidence" value="ECO:0007669"/>
    <property type="project" value="InterPro"/>
</dbReference>
<sequence length="105" mass="11851">MISSFSIAQAQQKDISTEKMRVDGNCEMCKKRIENAAYIGGVKEAVWDEKTHMLTVTYRPSKTSMDDVAKHIAHAGYDNDKVKATEEEYNKLPKCCAYKTATCNH</sequence>
<dbReference type="Gene3D" id="3.30.70.100">
    <property type="match status" value="1"/>
</dbReference>
<organism evidence="1 2">
    <name type="scientific">Taibaiella soli</name>
    <dbReference type="NCBI Taxonomy" id="1649169"/>
    <lineage>
        <taxon>Bacteria</taxon>
        <taxon>Pseudomonadati</taxon>
        <taxon>Bacteroidota</taxon>
        <taxon>Chitinophagia</taxon>
        <taxon>Chitinophagales</taxon>
        <taxon>Chitinophagaceae</taxon>
        <taxon>Taibaiella</taxon>
    </lineage>
</organism>
<name>A0A2W2AQH5_9BACT</name>
<protein>
    <submittedName>
        <fullName evidence="1">ATPase</fullName>
    </submittedName>
</protein>
<dbReference type="SUPFAM" id="SSF55008">
    <property type="entry name" value="HMA, heavy metal-associated domain"/>
    <property type="match status" value="1"/>
</dbReference>
<dbReference type="AlphaFoldDB" id="A0A2W2AQH5"/>
<gene>
    <name evidence="1" type="ORF">DN068_02695</name>
</gene>
<dbReference type="EMBL" id="QKTW01000003">
    <property type="protein sequence ID" value="PZF74670.1"/>
    <property type="molecule type" value="Genomic_DNA"/>
</dbReference>
<dbReference type="InterPro" id="IPR036163">
    <property type="entry name" value="HMA_dom_sf"/>
</dbReference>